<evidence type="ECO:0000313" key="1">
    <source>
        <dbReference type="EMBL" id="KAH7307144.1"/>
    </source>
</evidence>
<proteinExistence type="predicted"/>
<dbReference type="EMBL" id="CM035427">
    <property type="protein sequence ID" value="KAH7307144.1"/>
    <property type="molecule type" value="Genomic_DNA"/>
</dbReference>
<keyword evidence="2" id="KW-1185">Reference proteome</keyword>
<organism evidence="1 2">
    <name type="scientific">Ceratopteris richardii</name>
    <name type="common">Triangle waterfern</name>
    <dbReference type="NCBI Taxonomy" id="49495"/>
    <lineage>
        <taxon>Eukaryota</taxon>
        <taxon>Viridiplantae</taxon>
        <taxon>Streptophyta</taxon>
        <taxon>Embryophyta</taxon>
        <taxon>Tracheophyta</taxon>
        <taxon>Polypodiopsida</taxon>
        <taxon>Polypodiidae</taxon>
        <taxon>Polypodiales</taxon>
        <taxon>Pteridineae</taxon>
        <taxon>Pteridaceae</taxon>
        <taxon>Parkerioideae</taxon>
        <taxon>Ceratopteris</taxon>
    </lineage>
</organism>
<dbReference type="Proteomes" id="UP000825935">
    <property type="component" value="Chromosome 22"/>
</dbReference>
<name>A0A8T2S812_CERRI</name>
<sequence>METGFRRRNISFTSIFSKRKRYAKMNSGDWCAGRKRRAKMVKVSNSAGSRSSCWKCKLVNRIRIAALCPASFVSRIKDAYVKMMAIYSRNNLRSSNPVRYHKLDP</sequence>
<gene>
    <name evidence="1" type="ORF">KP509_22G047900</name>
</gene>
<dbReference type="OrthoDB" id="10599134at2759"/>
<dbReference type="AlphaFoldDB" id="A0A8T2S812"/>
<comment type="caution">
    <text evidence="1">The sequence shown here is derived from an EMBL/GenBank/DDBJ whole genome shotgun (WGS) entry which is preliminary data.</text>
</comment>
<protein>
    <submittedName>
        <fullName evidence="1">Uncharacterized protein</fullName>
    </submittedName>
</protein>
<accession>A0A8T2S812</accession>
<reference evidence="1" key="1">
    <citation type="submission" date="2021-08" db="EMBL/GenBank/DDBJ databases">
        <title>WGS assembly of Ceratopteris richardii.</title>
        <authorList>
            <person name="Marchant D.B."/>
            <person name="Chen G."/>
            <person name="Jenkins J."/>
            <person name="Shu S."/>
            <person name="Leebens-Mack J."/>
            <person name="Grimwood J."/>
            <person name="Schmutz J."/>
            <person name="Soltis P."/>
            <person name="Soltis D."/>
            <person name="Chen Z.-H."/>
        </authorList>
    </citation>
    <scope>NUCLEOTIDE SEQUENCE</scope>
    <source>
        <strain evidence="1">Whitten #5841</strain>
        <tissue evidence="1">Leaf</tissue>
    </source>
</reference>
<evidence type="ECO:0000313" key="2">
    <source>
        <dbReference type="Proteomes" id="UP000825935"/>
    </source>
</evidence>